<dbReference type="AlphaFoldDB" id="A0A0G9MYI1"/>
<comment type="caution">
    <text evidence="1">The sequence shown here is derived from an EMBL/GenBank/DDBJ whole genome shotgun (WGS) entry which is preliminary data.</text>
</comment>
<dbReference type="STRING" id="1581420.AAW00_05595"/>
<reference evidence="1 2" key="1">
    <citation type="submission" date="2015-04" db="EMBL/GenBank/DDBJ databases">
        <title>The draft genome sequence of Erythrobacter luteus KA37.</title>
        <authorList>
            <person name="Zhuang L."/>
            <person name="Liu Y."/>
            <person name="Shao Z."/>
        </authorList>
    </citation>
    <scope>NUCLEOTIDE SEQUENCE [LARGE SCALE GENOMIC DNA]</scope>
    <source>
        <strain evidence="1 2">KA37</strain>
    </source>
</reference>
<dbReference type="PATRIC" id="fig|1581420.6.peg.1127"/>
<organism evidence="1 2">
    <name type="scientific">Aurantiacibacter luteus</name>
    <dbReference type="NCBI Taxonomy" id="1581420"/>
    <lineage>
        <taxon>Bacteria</taxon>
        <taxon>Pseudomonadati</taxon>
        <taxon>Pseudomonadota</taxon>
        <taxon>Alphaproteobacteria</taxon>
        <taxon>Sphingomonadales</taxon>
        <taxon>Erythrobacteraceae</taxon>
        <taxon>Aurantiacibacter</taxon>
    </lineage>
</organism>
<accession>A0A0G9MYI1</accession>
<proteinExistence type="predicted"/>
<protein>
    <submittedName>
        <fullName evidence="1">Uncharacterized protein</fullName>
    </submittedName>
</protein>
<evidence type="ECO:0000313" key="1">
    <source>
        <dbReference type="EMBL" id="KLE35842.1"/>
    </source>
</evidence>
<keyword evidence="2" id="KW-1185">Reference proteome</keyword>
<sequence length="87" mass="10514">MQKAVFHDKWIGLRLRYRVEWPTIFLVLDHATTDRRDLPDTTMLYRAEKIARDHLALSRKYRHLRRGFKCQGVALRHAQAALRKDWE</sequence>
<gene>
    <name evidence="1" type="ORF">AAW00_05595</name>
</gene>
<dbReference type="RefSeq" id="WP_047003246.1">
    <property type="nucleotide sequence ID" value="NZ_LBHB01000001.1"/>
</dbReference>
<evidence type="ECO:0000313" key="2">
    <source>
        <dbReference type="Proteomes" id="UP000053464"/>
    </source>
</evidence>
<dbReference type="Proteomes" id="UP000053464">
    <property type="component" value="Unassembled WGS sequence"/>
</dbReference>
<name>A0A0G9MYI1_9SPHN</name>
<dbReference type="EMBL" id="LBHB01000001">
    <property type="protein sequence ID" value="KLE35842.1"/>
    <property type="molecule type" value="Genomic_DNA"/>
</dbReference>